<reference evidence="2" key="1">
    <citation type="submission" date="2025-08" db="UniProtKB">
        <authorList>
            <consortium name="RefSeq"/>
        </authorList>
    </citation>
    <scope>IDENTIFICATION</scope>
</reference>
<proteinExistence type="predicted"/>
<dbReference type="Proteomes" id="UP000694850">
    <property type="component" value="Unplaced"/>
</dbReference>
<gene>
    <name evidence="2" type="primary">MS4A18</name>
</gene>
<dbReference type="AlphaFoldDB" id="A0A8B7BD67"/>
<protein>
    <submittedName>
        <fullName evidence="2">Membrane-spanning 4-domains subfamily A member 18</fullName>
    </submittedName>
</protein>
<evidence type="ECO:0000313" key="2">
    <source>
        <dbReference type="RefSeq" id="XP_007957447.1"/>
    </source>
</evidence>
<organism evidence="1 2">
    <name type="scientific">Orycteropus afer afer</name>
    <dbReference type="NCBI Taxonomy" id="1230840"/>
    <lineage>
        <taxon>Eukaryota</taxon>
        <taxon>Metazoa</taxon>
        <taxon>Chordata</taxon>
        <taxon>Craniata</taxon>
        <taxon>Vertebrata</taxon>
        <taxon>Euteleostomi</taxon>
        <taxon>Mammalia</taxon>
        <taxon>Eutheria</taxon>
        <taxon>Afrotheria</taxon>
        <taxon>Tubulidentata</taxon>
        <taxon>Orycteropodidae</taxon>
        <taxon>Orycteropus</taxon>
    </lineage>
</organism>
<sequence>MTILKIADNRGPGVIAPHNVQVIQHKYPVASGSHGQPSRVAIYAASSRVAQCDAGRPNIQNPLTVLQHSAIVAGVQSQPNVLQPGIMGLQTLPQDPQNPPNFIPGPTGTSHQFQWNMSFGTLSSFDPKKFINEEVRTLG</sequence>
<keyword evidence="1" id="KW-1185">Reference proteome</keyword>
<dbReference type="RefSeq" id="XP_007957447.1">
    <property type="nucleotide sequence ID" value="XM_007959256.1"/>
</dbReference>
<feature type="non-terminal residue" evidence="2">
    <location>
        <position position="139"/>
    </location>
</feature>
<dbReference type="OrthoDB" id="8951938at2759"/>
<name>A0A8B7BD67_ORYAF</name>
<accession>A0A8B7BD67</accession>
<evidence type="ECO:0000313" key="1">
    <source>
        <dbReference type="Proteomes" id="UP000694850"/>
    </source>
</evidence>